<dbReference type="Pfam" id="PF00620">
    <property type="entry name" value="RhoGAP"/>
    <property type="match status" value="1"/>
</dbReference>
<sequence length="290" mass="31590">MGSETFQYRALFEYKREGADDISLQPGDLLTVAKASLMSADPPEGGERSQPGWLRGVNERSKEKGFFPRTFVEFIGVGAKPWPRPVPPIVEGPQFLGAAASSGVEAEHLLAAAPVVAQRLMEAIEKHGLNGESLYQGSSSSSGPTVLRQVLDSEPISADLDKYDVVSLSDALRGFLQDLPTPIIPPIVYNELVYTAQENQTVEECGEKLKGILESPNMPQANHQLLVRLSRHWDRVAQQGQASPRLLAQAFADAVFKQTPLRTDVNPELHIRILEALITTGGLTEMQAAP</sequence>
<protein>
    <submittedName>
        <fullName evidence="6">Phosphatidylinositol 3-kinase regulatory subunit alpha</fullName>
    </submittedName>
</protein>
<dbReference type="Gene3D" id="1.10.555.10">
    <property type="entry name" value="Rho GTPase activation protein"/>
    <property type="match status" value="1"/>
</dbReference>
<dbReference type="InterPro" id="IPR001452">
    <property type="entry name" value="SH3_domain"/>
</dbReference>
<dbReference type="PROSITE" id="PS50238">
    <property type="entry name" value="RHOGAP"/>
    <property type="match status" value="1"/>
</dbReference>
<evidence type="ECO:0000259" key="5">
    <source>
        <dbReference type="PROSITE" id="PS50238"/>
    </source>
</evidence>
<evidence type="ECO:0000256" key="3">
    <source>
        <dbReference type="PROSITE-ProRule" id="PRU00192"/>
    </source>
</evidence>
<name>A0A834F1X2_ORYME</name>
<dbReference type="Proteomes" id="UP000646548">
    <property type="component" value="Unassembled WGS sequence"/>
</dbReference>
<evidence type="ECO:0000259" key="4">
    <source>
        <dbReference type="PROSITE" id="PS50002"/>
    </source>
</evidence>
<evidence type="ECO:0000313" key="6">
    <source>
        <dbReference type="EMBL" id="KAF6721985.1"/>
    </source>
</evidence>
<dbReference type="Gene3D" id="2.30.30.40">
    <property type="entry name" value="SH3 Domains"/>
    <property type="match status" value="1"/>
</dbReference>
<dbReference type="InterPro" id="IPR036028">
    <property type="entry name" value="SH3-like_dom_sf"/>
</dbReference>
<keyword evidence="1 3" id="KW-0728">SH3 domain</keyword>
<reference evidence="6" key="1">
    <citation type="journal article" name="BMC Genomics">
        <title>Long-read sequencing and de novo genome assembly of marine medaka (Oryzias melastigma).</title>
        <authorList>
            <person name="Liang P."/>
            <person name="Saqib H.S.A."/>
            <person name="Ni X."/>
            <person name="Shen Y."/>
        </authorList>
    </citation>
    <scope>NUCLEOTIDE SEQUENCE</scope>
    <source>
        <strain evidence="6">Bigg-433</strain>
    </source>
</reference>
<evidence type="ECO:0000256" key="2">
    <source>
        <dbReference type="ARBA" id="ARBA00022468"/>
    </source>
</evidence>
<evidence type="ECO:0000313" key="7">
    <source>
        <dbReference type="Proteomes" id="UP000646548"/>
    </source>
</evidence>
<dbReference type="InterPro" id="IPR050729">
    <property type="entry name" value="Rho-GAP"/>
</dbReference>
<feature type="non-terminal residue" evidence="6">
    <location>
        <position position="1"/>
    </location>
</feature>
<dbReference type="PANTHER" id="PTHR23176:SF129">
    <property type="entry name" value="RHO GTPASE ACTIVATING PROTEIN AT 16F, ISOFORM E-RELATED"/>
    <property type="match status" value="1"/>
</dbReference>
<dbReference type="GO" id="GO:0005096">
    <property type="term" value="F:GTPase activator activity"/>
    <property type="evidence" value="ECO:0007669"/>
    <property type="project" value="UniProtKB-KW"/>
</dbReference>
<dbReference type="SUPFAM" id="SSF48350">
    <property type="entry name" value="GTPase activation domain, GAP"/>
    <property type="match status" value="1"/>
</dbReference>
<dbReference type="SMART" id="SM00326">
    <property type="entry name" value="SH3"/>
    <property type="match status" value="1"/>
</dbReference>
<comment type="caution">
    <text evidence="6">The sequence shown here is derived from an EMBL/GenBank/DDBJ whole genome shotgun (WGS) entry which is preliminary data.</text>
</comment>
<dbReference type="GO" id="GO:0007165">
    <property type="term" value="P:signal transduction"/>
    <property type="evidence" value="ECO:0007669"/>
    <property type="project" value="InterPro"/>
</dbReference>
<organism evidence="6 7">
    <name type="scientific">Oryzias melastigma</name>
    <name type="common">Marine medaka</name>
    <dbReference type="NCBI Taxonomy" id="30732"/>
    <lineage>
        <taxon>Eukaryota</taxon>
        <taxon>Metazoa</taxon>
        <taxon>Chordata</taxon>
        <taxon>Craniata</taxon>
        <taxon>Vertebrata</taxon>
        <taxon>Euteleostomi</taxon>
        <taxon>Actinopterygii</taxon>
        <taxon>Neopterygii</taxon>
        <taxon>Teleostei</taxon>
        <taxon>Neoteleostei</taxon>
        <taxon>Acanthomorphata</taxon>
        <taxon>Ovalentaria</taxon>
        <taxon>Atherinomorphae</taxon>
        <taxon>Beloniformes</taxon>
        <taxon>Adrianichthyidae</taxon>
        <taxon>Oryziinae</taxon>
        <taxon>Oryzias</taxon>
    </lineage>
</organism>
<keyword evidence="2" id="KW-0343">GTPase activation</keyword>
<dbReference type="PROSITE" id="PS50002">
    <property type="entry name" value="SH3"/>
    <property type="match status" value="1"/>
</dbReference>
<feature type="domain" description="SH3" evidence="4">
    <location>
        <begin position="3"/>
        <end position="77"/>
    </location>
</feature>
<proteinExistence type="predicted"/>
<dbReference type="AlphaFoldDB" id="A0A834F1X2"/>
<accession>A0A834F1X2</accession>
<dbReference type="GO" id="GO:0005737">
    <property type="term" value="C:cytoplasm"/>
    <property type="evidence" value="ECO:0007669"/>
    <property type="project" value="TreeGrafter"/>
</dbReference>
<dbReference type="SMART" id="SM00324">
    <property type="entry name" value="RhoGAP"/>
    <property type="match status" value="1"/>
</dbReference>
<dbReference type="SUPFAM" id="SSF50044">
    <property type="entry name" value="SH3-domain"/>
    <property type="match status" value="1"/>
</dbReference>
<dbReference type="Pfam" id="PF07653">
    <property type="entry name" value="SH3_2"/>
    <property type="match status" value="1"/>
</dbReference>
<evidence type="ECO:0000256" key="1">
    <source>
        <dbReference type="ARBA" id="ARBA00022443"/>
    </source>
</evidence>
<dbReference type="InterPro" id="IPR008936">
    <property type="entry name" value="Rho_GTPase_activation_prot"/>
</dbReference>
<dbReference type="PANTHER" id="PTHR23176">
    <property type="entry name" value="RHO/RAC/CDC GTPASE-ACTIVATING PROTEIN"/>
    <property type="match status" value="1"/>
</dbReference>
<dbReference type="InterPro" id="IPR000198">
    <property type="entry name" value="RhoGAP_dom"/>
</dbReference>
<gene>
    <name evidence="6" type="ORF">FQA47_007580</name>
</gene>
<dbReference type="EMBL" id="WKFB01000471">
    <property type="protein sequence ID" value="KAF6721985.1"/>
    <property type="molecule type" value="Genomic_DNA"/>
</dbReference>
<feature type="domain" description="Rho-GAP" evidence="5">
    <location>
        <begin position="104"/>
        <end position="285"/>
    </location>
</feature>